<evidence type="ECO:0000313" key="2">
    <source>
        <dbReference type="Proteomes" id="UP001601992"/>
    </source>
</evidence>
<sequence>MDDAEVRAKFLANTGGGPDAEALAHTVFRLSEIESVTTVLKLAAAQLADH</sequence>
<dbReference type="Proteomes" id="UP001601992">
    <property type="component" value="Unassembled WGS sequence"/>
</dbReference>
<dbReference type="RefSeq" id="WP_245567847.1">
    <property type="nucleotide sequence ID" value="NZ_JBIAQY010000013.1"/>
</dbReference>
<name>A0ABW6SA11_9NOCA</name>
<keyword evidence="2" id="KW-1185">Reference proteome</keyword>
<reference evidence="1 2" key="1">
    <citation type="submission" date="2024-10" db="EMBL/GenBank/DDBJ databases">
        <title>The Natural Products Discovery Center: Release of the First 8490 Sequenced Strains for Exploring Actinobacteria Biosynthetic Diversity.</title>
        <authorList>
            <person name="Kalkreuter E."/>
            <person name="Kautsar S.A."/>
            <person name="Yang D."/>
            <person name="Bader C.D."/>
            <person name="Teijaro C.N."/>
            <person name="Fluegel L."/>
            <person name="Davis C.M."/>
            <person name="Simpson J.R."/>
            <person name="Lauterbach L."/>
            <person name="Steele A.D."/>
            <person name="Gui C."/>
            <person name="Meng S."/>
            <person name="Li G."/>
            <person name="Viehrig K."/>
            <person name="Ye F."/>
            <person name="Su P."/>
            <person name="Kiefer A.F."/>
            <person name="Nichols A."/>
            <person name="Cepeda A.J."/>
            <person name="Yan W."/>
            <person name="Fan B."/>
            <person name="Jiang Y."/>
            <person name="Adhikari A."/>
            <person name="Zheng C.-J."/>
            <person name="Schuster L."/>
            <person name="Cowan T.M."/>
            <person name="Smanski M.J."/>
            <person name="Chevrette M.G."/>
            <person name="De Carvalho L.P.S."/>
            <person name="Shen B."/>
        </authorList>
    </citation>
    <scope>NUCLEOTIDE SEQUENCE [LARGE SCALE GENOMIC DNA]</scope>
    <source>
        <strain evidence="1 2">NPDC002593</strain>
    </source>
</reference>
<dbReference type="EMBL" id="JBIAQY010000013">
    <property type="protein sequence ID" value="MFF3572408.1"/>
    <property type="molecule type" value="Genomic_DNA"/>
</dbReference>
<evidence type="ECO:0000313" key="1">
    <source>
        <dbReference type="EMBL" id="MFF3572408.1"/>
    </source>
</evidence>
<gene>
    <name evidence="1" type="ORF">ACFYXQ_32035</name>
</gene>
<organism evidence="1 2">
    <name type="scientific">Nocardia jiangxiensis</name>
    <dbReference type="NCBI Taxonomy" id="282685"/>
    <lineage>
        <taxon>Bacteria</taxon>
        <taxon>Bacillati</taxon>
        <taxon>Actinomycetota</taxon>
        <taxon>Actinomycetes</taxon>
        <taxon>Mycobacteriales</taxon>
        <taxon>Nocardiaceae</taxon>
        <taxon>Nocardia</taxon>
    </lineage>
</organism>
<accession>A0ABW6SA11</accession>
<proteinExistence type="predicted"/>
<comment type="caution">
    <text evidence="1">The sequence shown here is derived from an EMBL/GenBank/DDBJ whole genome shotgun (WGS) entry which is preliminary data.</text>
</comment>
<protein>
    <submittedName>
        <fullName evidence="1">Uncharacterized protein</fullName>
    </submittedName>
</protein>